<protein>
    <submittedName>
        <fullName evidence="1">Iron-sulfur cluster regulator IscR</fullName>
    </submittedName>
</protein>
<dbReference type="InterPro" id="IPR036388">
    <property type="entry name" value="WH-like_DNA-bd_sf"/>
</dbReference>
<name>A0A177GDB1_9PROT</name>
<dbReference type="Pfam" id="PF02082">
    <property type="entry name" value="Rrf2"/>
    <property type="match status" value="1"/>
</dbReference>
<dbReference type="PANTHER" id="PTHR33221">
    <property type="entry name" value="WINGED HELIX-TURN-HELIX TRANSCRIPTIONAL REGULATOR, RRF2 FAMILY"/>
    <property type="match status" value="1"/>
</dbReference>
<dbReference type="eggNOG" id="COG1959">
    <property type="taxonomic scope" value="Bacteria"/>
</dbReference>
<dbReference type="InterPro" id="IPR014290">
    <property type="entry name" value="SUF_FeS_clus_asmbl_reg"/>
</dbReference>
<dbReference type="GO" id="GO:0003700">
    <property type="term" value="F:DNA-binding transcription factor activity"/>
    <property type="evidence" value="ECO:0007669"/>
    <property type="project" value="TreeGrafter"/>
</dbReference>
<dbReference type="STRING" id="178901.AmDm5_1196"/>
<proteinExistence type="predicted"/>
<dbReference type="Gene3D" id="1.10.10.10">
    <property type="entry name" value="Winged helix-like DNA-binding domain superfamily/Winged helix DNA-binding domain"/>
    <property type="match status" value="1"/>
</dbReference>
<dbReference type="PATRIC" id="fig|178901.16.peg.1213"/>
<dbReference type="AlphaFoldDB" id="A0A177GDB1"/>
<accession>A0A177GDB1</accession>
<dbReference type="GO" id="GO:0005829">
    <property type="term" value="C:cytosol"/>
    <property type="evidence" value="ECO:0007669"/>
    <property type="project" value="TreeGrafter"/>
</dbReference>
<dbReference type="Proteomes" id="UP000077349">
    <property type="component" value="Unassembled WGS sequence"/>
</dbReference>
<evidence type="ECO:0000313" key="2">
    <source>
        <dbReference type="Proteomes" id="UP000077349"/>
    </source>
</evidence>
<dbReference type="PROSITE" id="PS51197">
    <property type="entry name" value="HTH_RRF2_2"/>
    <property type="match status" value="1"/>
</dbReference>
<dbReference type="PANTHER" id="PTHR33221:SF2">
    <property type="entry name" value="TRANSCRIPTIONAL REGULATOR"/>
    <property type="match status" value="1"/>
</dbReference>
<organism evidence="1 2">
    <name type="scientific">Acetobacter malorum</name>
    <dbReference type="NCBI Taxonomy" id="178901"/>
    <lineage>
        <taxon>Bacteria</taxon>
        <taxon>Pseudomonadati</taxon>
        <taxon>Pseudomonadota</taxon>
        <taxon>Alphaproteobacteria</taxon>
        <taxon>Acetobacterales</taxon>
        <taxon>Acetobacteraceae</taxon>
        <taxon>Acetobacter</taxon>
    </lineage>
</organism>
<evidence type="ECO:0000313" key="1">
    <source>
        <dbReference type="EMBL" id="OAG77776.1"/>
    </source>
</evidence>
<comment type="caution">
    <text evidence="1">The sequence shown here is derived from an EMBL/GenBank/DDBJ whole genome shotgun (WGS) entry which is preliminary data.</text>
</comment>
<dbReference type="SUPFAM" id="SSF46785">
    <property type="entry name" value="Winged helix' DNA-binding domain"/>
    <property type="match status" value="1"/>
</dbReference>
<dbReference type="InterPro" id="IPR036390">
    <property type="entry name" value="WH_DNA-bd_sf"/>
</dbReference>
<dbReference type="InterPro" id="IPR000944">
    <property type="entry name" value="Tscrpt_reg_Rrf2"/>
</dbReference>
<reference evidence="1 2" key="1">
    <citation type="submission" date="2016-03" db="EMBL/GenBank/DDBJ databases">
        <title>Draft genome sequence of Acetobacter malorum CECT 7742, a strain isolated from strawberry vinegar.</title>
        <authorList>
            <person name="Sainz F."/>
            <person name="Mas A."/>
            <person name="Torija M.J."/>
        </authorList>
    </citation>
    <scope>NUCLEOTIDE SEQUENCE [LARGE SCALE GENOMIC DNA]</scope>
    <source>
        <strain evidence="1 2">CECT 7742</strain>
    </source>
</reference>
<gene>
    <name evidence="1" type="ORF">Amal_01149</name>
</gene>
<dbReference type="NCBIfam" id="TIGR02944">
    <property type="entry name" value="suf_reg_Xantho"/>
    <property type="match status" value="1"/>
</dbReference>
<dbReference type="NCBIfam" id="TIGR00738">
    <property type="entry name" value="rrf2_super"/>
    <property type="match status" value="1"/>
</dbReference>
<dbReference type="EMBL" id="LVHD01000011">
    <property type="protein sequence ID" value="OAG77776.1"/>
    <property type="molecule type" value="Genomic_DNA"/>
</dbReference>
<sequence length="171" mass="17909">MCLKQDLTGLQSPDGRIMLKLSRLADYAVVILVNLGEQDGVVTSPALAAETGVPEPTVAKILKVLSAHKFVLSQRGAKGGYRLARPLADISVASVITAVDGKIALTACVDGGECDTGVSCGMCGSWDTINKAIRDTLEGISLEIMRQKSACSAVMTKRNALMSASTRREGA</sequence>